<dbReference type="Proteomes" id="UP001589609">
    <property type="component" value="Unassembled WGS sequence"/>
</dbReference>
<dbReference type="EMBL" id="JBHMAF010000193">
    <property type="protein sequence ID" value="MFB9761492.1"/>
    <property type="molecule type" value="Genomic_DNA"/>
</dbReference>
<comment type="caution">
    <text evidence="1">The sequence shown here is derived from an EMBL/GenBank/DDBJ whole genome shotgun (WGS) entry which is preliminary data.</text>
</comment>
<dbReference type="Pfam" id="PF13217">
    <property type="entry name" value="DUF4025"/>
    <property type="match status" value="1"/>
</dbReference>
<protein>
    <submittedName>
        <fullName evidence="1">DUF4025 domain-containing protein</fullName>
    </submittedName>
</protein>
<name>A0ABV5WLP8_9BACI</name>
<accession>A0ABV5WLP8</accession>
<gene>
    <name evidence="1" type="ORF">ACFFMS_24930</name>
</gene>
<evidence type="ECO:0000313" key="1">
    <source>
        <dbReference type="EMBL" id="MFB9761492.1"/>
    </source>
</evidence>
<dbReference type="RefSeq" id="WP_379951649.1">
    <property type="nucleotide sequence ID" value="NZ_JBHMAF010000193.1"/>
</dbReference>
<keyword evidence="2" id="KW-1185">Reference proteome</keyword>
<reference evidence="1 2" key="1">
    <citation type="submission" date="2024-09" db="EMBL/GenBank/DDBJ databases">
        <authorList>
            <person name="Sun Q."/>
            <person name="Mori K."/>
        </authorList>
    </citation>
    <scope>NUCLEOTIDE SEQUENCE [LARGE SCALE GENOMIC DNA]</scope>
    <source>
        <strain evidence="1 2">JCM 11201</strain>
    </source>
</reference>
<sequence length="61" mass="6821">MTEKKPSLFMADLLHYNPAEHHDDSETVQGFAITHRQVSSMYTDGTIDTIGNDSVSLENPQ</sequence>
<dbReference type="InterPro" id="IPR025100">
    <property type="entry name" value="DUF4025"/>
</dbReference>
<proteinExistence type="predicted"/>
<evidence type="ECO:0000313" key="2">
    <source>
        <dbReference type="Proteomes" id="UP001589609"/>
    </source>
</evidence>
<organism evidence="1 2">
    <name type="scientific">Ectobacillus funiculus</name>
    <dbReference type="NCBI Taxonomy" id="137993"/>
    <lineage>
        <taxon>Bacteria</taxon>
        <taxon>Bacillati</taxon>
        <taxon>Bacillota</taxon>
        <taxon>Bacilli</taxon>
        <taxon>Bacillales</taxon>
        <taxon>Bacillaceae</taxon>
        <taxon>Ectobacillus</taxon>
    </lineage>
</organism>